<reference evidence="2" key="1">
    <citation type="submission" date="2022-02" db="EMBL/GenBank/DDBJ databases">
        <authorList>
            <person name="Henning P.M."/>
            <person name="McCubbin A.G."/>
            <person name="Shore J.S."/>
        </authorList>
    </citation>
    <scope>NUCLEOTIDE SEQUENCE</scope>
    <source>
        <strain evidence="2">F60SS</strain>
        <tissue evidence="2">Leaves</tissue>
    </source>
</reference>
<gene>
    <name evidence="2" type="ORF">Tsubulata_017602</name>
</gene>
<feature type="compositionally biased region" description="Basic and acidic residues" evidence="1">
    <location>
        <begin position="199"/>
        <end position="209"/>
    </location>
</feature>
<sequence>MVVSLGPGKFYGSSLPRPRIYTDVKFNDGGERVDPPVPVMDALLSWANEAHWSMGGLSFQRLRFQGRIEGNVARLRKLREKQEKLKAKNSPVSDRAQKGKKRVVGSVSPPPAPVASKRRRFMDLFDESEEEEEEEEVVVVEKVERKRRPARKLVGEFEKVAEEGGDGRRRKAAGVDDVVMSVVKEVNRESSVGRKQKKVKGDEMMKKDTTTTTTTTVRTSPRLAKQRSN</sequence>
<keyword evidence="3" id="KW-1185">Reference proteome</keyword>
<dbReference type="OrthoDB" id="1723663at2759"/>
<reference evidence="2" key="2">
    <citation type="journal article" date="2023" name="Plants (Basel)">
        <title>Annotation of the Turnera subulata (Passifloraceae) Draft Genome Reveals the S-Locus Evolved after the Divergence of Turneroideae from Passifloroideae in a Stepwise Manner.</title>
        <authorList>
            <person name="Henning P.M."/>
            <person name="Roalson E.H."/>
            <person name="Mir W."/>
            <person name="McCubbin A.G."/>
            <person name="Shore J.S."/>
        </authorList>
    </citation>
    <scope>NUCLEOTIDE SEQUENCE</scope>
    <source>
        <strain evidence="2">F60SS</strain>
    </source>
</reference>
<evidence type="ECO:0000313" key="3">
    <source>
        <dbReference type="Proteomes" id="UP001141552"/>
    </source>
</evidence>
<protein>
    <submittedName>
        <fullName evidence="2">Uncharacterized protein</fullName>
    </submittedName>
</protein>
<dbReference type="PANTHER" id="PTHR35103:SF1">
    <property type="entry name" value="OS06G0115700 PROTEIN"/>
    <property type="match status" value="1"/>
</dbReference>
<organism evidence="2 3">
    <name type="scientific">Turnera subulata</name>
    <dbReference type="NCBI Taxonomy" id="218843"/>
    <lineage>
        <taxon>Eukaryota</taxon>
        <taxon>Viridiplantae</taxon>
        <taxon>Streptophyta</taxon>
        <taxon>Embryophyta</taxon>
        <taxon>Tracheophyta</taxon>
        <taxon>Spermatophyta</taxon>
        <taxon>Magnoliopsida</taxon>
        <taxon>eudicotyledons</taxon>
        <taxon>Gunneridae</taxon>
        <taxon>Pentapetalae</taxon>
        <taxon>rosids</taxon>
        <taxon>fabids</taxon>
        <taxon>Malpighiales</taxon>
        <taxon>Passifloraceae</taxon>
        <taxon>Turnera</taxon>
    </lineage>
</organism>
<feature type="region of interest" description="Disordered" evidence="1">
    <location>
        <begin position="81"/>
        <end position="115"/>
    </location>
</feature>
<feature type="region of interest" description="Disordered" evidence="1">
    <location>
        <begin position="187"/>
        <end position="229"/>
    </location>
</feature>
<evidence type="ECO:0000256" key="1">
    <source>
        <dbReference type="SAM" id="MobiDB-lite"/>
    </source>
</evidence>
<dbReference type="EMBL" id="JAKUCV010007521">
    <property type="protein sequence ID" value="KAJ4823103.1"/>
    <property type="molecule type" value="Genomic_DNA"/>
</dbReference>
<accession>A0A9Q0F1F0</accession>
<dbReference type="Proteomes" id="UP001141552">
    <property type="component" value="Unassembled WGS sequence"/>
</dbReference>
<dbReference type="PANTHER" id="PTHR35103">
    <property type="entry name" value="OS06G0115700 PROTEIN"/>
    <property type="match status" value="1"/>
</dbReference>
<dbReference type="AlphaFoldDB" id="A0A9Q0F1F0"/>
<evidence type="ECO:0000313" key="2">
    <source>
        <dbReference type="EMBL" id="KAJ4823103.1"/>
    </source>
</evidence>
<name>A0A9Q0F1F0_9ROSI</name>
<comment type="caution">
    <text evidence="2">The sequence shown here is derived from an EMBL/GenBank/DDBJ whole genome shotgun (WGS) entry which is preliminary data.</text>
</comment>
<proteinExistence type="predicted"/>